<dbReference type="Pfam" id="PF00251">
    <property type="entry name" value="Glyco_hydro_32N"/>
    <property type="match status" value="1"/>
</dbReference>
<evidence type="ECO:0000256" key="3">
    <source>
        <dbReference type="ARBA" id="ARBA00012758"/>
    </source>
</evidence>
<protein>
    <recommendedName>
        <fullName evidence="4 8">Sucrose-6-phosphate hydrolase</fullName>
        <ecNumber evidence="3 8">3.2.1.26</ecNumber>
    </recommendedName>
    <alternativeName>
        <fullName evidence="7 9">Invertase</fullName>
    </alternativeName>
</protein>
<evidence type="ECO:0000259" key="10">
    <source>
        <dbReference type="Pfam" id="PF00251"/>
    </source>
</evidence>
<dbReference type="EMBL" id="WMQE01000003">
    <property type="protein sequence ID" value="MTK20242.1"/>
    <property type="molecule type" value="Genomic_DNA"/>
</dbReference>
<dbReference type="CDD" id="cd18623">
    <property type="entry name" value="GH32_ScrB-like"/>
    <property type="match status" value="1"/>
</dbReference>
<evidence type="ECO:0000256" key="8">
    <source>
        <dbReference type="RuleBase" id="RU362110"/>
    </source>
</evidence>
<dbReference type="InterPro" id="IPR018053">
    <property type="entry name" value="Glyco_hydro_32_AS"/>
</dbReference>
<dbReference type="Gene3D" id="2.115.10.20">
    <property type="entry name" value="Glycosyl hydrolase domain, family 43"/>
    <property type="match status" value="1"/>
</dbReference>
<dbReference type="PROSITE" id="PS00609">
    <property type="entry name" value="GLYCOSYL_HYDROL_F32"/>
    <property type="match status" value="1"/>
</dbReference>
<evidence type="ECO:0000259" key="11">
    <source>
        <dbReference type="Pfam" id="PF08244"/>
    </source>
</evidence>
<evidence type="ECO:0000256" key="7">
    <source>
        <dbReference type="ARBA" id="ARBA00033367"/>
    </source>
</evidence>
<feature type="domain" description="Glycosyl hydrolase family 32 C-terminal" evidence="11">
    <location>
        <begin position="363"/>
        <end position="477"/>
    </location>
</feature>
<evidence type="ECO:0000256" key="9">
    <source>
        <dbReference type="RuleBase" id="RU365015"/>
    </source>
</evidence>
<dbReference type="InterPro" id="IPR006232">
    <property type="entry name" value="Suc6P_hydrolase"/>
</dbReference>
<comment type="caution">
    <text evidence="12">The sequence shown here is derived from an EMBL/GenBank/DDBJ whole genome shotgun (WGS) entry which is preliminary data.</text>
</comment>
<reference evidence="12 13" key="1">
    <citation type="journal article" date="2019" name="Nat. Med.">
        <title>A library of human gut bacterial isolates paired with longitudinal multiomics data enables mechanistic microbiome research.</title>
        <authorList>
            <person name="Poyet M."/>
            <person name="Groussin M."/>
            <person name="Gibbons S.M."/>
            <person name="Avila-Pacheco J."/>
            <person name="Jiang X."/>
            <person name="Kearney S.M."/>
            <person name="Perrotta A.R."/>
            <person name="Berdy B."/>
            <person name="Zhao S."/>
            <person name="Lieberman T.D."/>
            <person name="Swanson P.K."/>
            <person name="Smith M."/>
            <person name="Roesemann S."/>
            <person name="Alexander J.E."/>
            <person name="Rich S.A."/>
            <person name="Livny J."/>
            <person name="Vlamakis H."/>
            <person name="Clish C."/>
            <person name="Bullock K."/>
            <person name="Deik A."/>
            <person name="Scott J."/>
            <person name="Pierce K.A."/>
            <person name="Xavier R.J."/>
            <person name="Alm E.J."/>
        </authorList>
    </citation>
    <scope>NUCLEOTIDE SEQUENCE [LARGE SCALE GENOMIC DNA]</scope>
    <source>
        <strain evidence="12 13">BIOML-A198</strain>
    </source>
</reference>
<keyword evidence="9" id="KW-0963">Cytoplasm</keyword>
<dbReference type="GO" id="GO:0004564">
    <property type="term" value="F:beta-fructofuranosidase activity"/>
    <property type="evidence" value="ECO:0007669"/>
    <property type="project" value="UniProtKB-EC"/>
</dbReference>
<evidence type="ECO:0000256" key="5">
    <source>
        <dbReference type="ARBA" id="ARBA00022801"/>
    </source>
</evidence>
<sequence length="492" mass="57056">MRYKEPKHRTILEATTEELVQLLEKSKDDNWKPIYHIHPEFGLLNDPNGLAYFNGYYHLFHQWYPFGTTHGMKHWAHLKSKNLVEWTREEVALIPTEDYEAHGAYSGTAIEINNQLYLYYTGNIKLDKFNRSANQCLAIMDDKGNIQKHPSNALIEGVPQGYTGHVRDPKVFKKNGQYYMILGAQRLDETGTFIMYQSPDGVDWSFLGELTLKNFNQNLGYMWECPDFAEIDGKDLLIFSPQGVEVQGEKYKNLFNVTYVIGKLDLDQLIFEVESFDEFERGFDFYATQTFKGKENQTLLLAWAGLGEFEYPTDIFGWAHCLTFPREIRIKDNKVIQIPAKELELLRLNKVSEAGQCQGFSLLENDTNTYELNMILTPNDANIFGINLSVSKEERLVLEFNQKNQTVTLDRSELKHQFVEEFGTYRQAELKIGEKIEIKVLMDNSIVEIFINNGELAFTSRLFPLENSTNIEIFSDGLMSYKYEKYLLKHGI</sequence>
<dbReference type="SUPFAM" id="SSF49899">
    <property type="entry name" value="Concanavalin A-like lectins/glucanases"/>
    <property type="match status" value="1"/>
</dbReference>
<dbReference type="InterPro" id="IPR013320">
    <property type="entry name" value="ConA-like_dom_sf"/>
</dbReference>
<dbReference type="Proteomes" id="UP000487649">
    <property type="component" value="Unassembled WGS sequence"/>
</dbReference>
<dbReference type="OrthoDB" id="9759709at2"/>
<evidence type="ECO:0000313" key="12">
    <source>
        <dbReference type="EMBL" id="MTK20242.1"/>
    </source>
</evidence>
<keyword evidence="6 8" id="KW-0326">Glycosidase</keyword>
<evidence type="ECO:0000256" key="4">
    <source>
        <dbReference type="ARBA" id="ARBA00019623"/>
    </source>
</evidence>
<comment type="function">
    <text evidence="9">Enables the bacterium to metabolize sucrose as a sole carbon source.</text>
</comment>
<dbReference type="InterPro" id="IPR023296">
    <property type="entry name" value="Glyco_hydro_beta-prop_sf"/>
</dbReference>
<comment type="similarity">
    <text evidence="2 8">Belongs to the glycosyl hydrolase 32 family.</text>
</comment>
<dbReference type="EC" id="3.2.1.26" evidence="3 8"/>
<dbReference type="AlphaFoldDB" id="A0A173TCZ9"/>
<evidence type="ECO:0000256" key="2">
    <source>
        <dbReference type="ARBA" id="ARBA00009902"/>
    </source>
</evidence>
<dbReference type="InterPro" id="IPR013189">
    <property type="entry name" value="Glyco_hydro_32_C"/>
</dbReference>
<feature type="domain" description="Glycosyl hydrolase family 32 N-terminal" evidence="10">
    <location>
        <begin position="36"/>
        <end position="339"/>
    </location>
</feature>
<evidence type="ECO:0000313" key="13">
    <source>
        <dbReference type="Proteomes" id="UP000487649"/>
    </source>
</evidence>
<evidence type="ECO:0000256" key="1">
    <source>
        <dbReference type="ARBA" id="ARBA00004914"/>
    </source>
</evidence>
<comment type="subcellular location">
    <subcellularLocation>
        <location evidence="9">Cytoplasm</location>
    </subcellularLocation>
</comment>
<dbReference type="SUPFAM" id="SSF75005">
    <property type="entry name" value="Arabinanase/levansucrase/invertase"/>
    <property type="match status" value="1"/>
</dbReference>
<dbReference type="InterPro" id="IPR051214">
    <property type="entry name" value="GH32_Enzymes"/>
</dbReference>
<organism evidence="12 13">
    <name type="scientific">Turicibacter sanguinis</name>
    <dbReference type="NCBI Taxonomy" id="154288"/>
    <lineage>
        <taxon>Bacteria</taxon>
        <taxon>Bacillati</taxon>
        <taxon>Bacillota</taxon>
        <taxon>Erysipelotrichia</taxon>
        <taxon>Erysipelotrichales</taxon>
        <taxon>Turicibacteraceae</taxon>
        <taxon>Turicibacter</taxon>
    </lineage>
</organism>
<comment type="pathway">
    <text evidence="1 9">Glycan biosynthesis; sucrose metabolism.</text>
</comment>
<comment type="catalytic activity">
    <reaction evidence="8">
        <text>Hydrolysis of terminal non-reducing beta-D-fructofuranoside residues in beta-D-fructofuranosides.</text>
        <dbReference type="EC" id="3.2.1.26"/>
    </reaction>
</comment>
<dbReference type="Pfam" id="PF08244">
    <property type="entry name" value="Glyco_hydro_32C"/>
    <property type="match status" value="1"/>
</dbReference>
<dbReference type="SMART" id="SM00640">
    <property type="entry name" value="Glyco_32"/>
    <property type="match status" value="1"/>
</dbReference>
<dbReference type="PANTHER" id="PTHR43101">
    <property type="entry name" value="BETA-FRUCTOSIDASE"/>
    <property type="match status" value="1"/>
</dbReference>
<dbReference type="NCBIfam" id="TIGR01322">
    <property type="entry name" value="scrB_fam"/>
    <property type="match status" value="1"/>
</dbReference>
<dbReference type="GO" id="GO:0005737">
    <property type="term" value="C:cytoplasm"/>
    <property type="evidence" value="ECO:0007669"/>
    <property type="project" value="UniProtKB-SubCell"/>
</dbReference>
<dbReference type="RefSeq" id="WP_006784507.1">
    <property type="nucleotide sequence ID" value="NZ_CABJBH010000002.1"/>
</dbReference>
<dbReference type="InterPro" id="IPR001362">
    <property type="entry name" value="Glyco_hydro_32"/>
</dbReference>
<name>A0A173TCZ9_9FIRM</name>
<keyword evidence="9" id="KW-0119">Carbohydrate metabolism</keyword>
<proteinExistence type="inferred from homology"/>
<dbReference type="Gene3D" id="2.60.120.560">
    <property type="entry name" value="Exo-inulinase, domain 1"/>
    <property type="match status" value="1"/>
</dbReference>
<keyword evidence="5 8" id="KW-0378">Hydrolase</keyword>
<evidence type="ECO:0000256" key="6">
    <source>
        <dbReference type="ARBA" id="ARBA00023295"/>
    </source>
</evidence>
<dbReference type="GO" id="GO:0005975">
    <property type="term" value="P:carbohydrate metabolic process"/>
    <property type="evidence" value="ECO:0007669"/>
    <property type="project" value="InterPro"/>
</dbReference>
<dbReference type="GeneID" id="60058420"/>
<accession>A0A173TCZ9</accession>
<dbReference type="PANTHER" id="PTHR43101:SF1">
    <property type="entry name" value="BETA-FRUCTOSIDASE"/>
    <property type="match status" value="1"/>
</dbReference>
<gene>
    <name evidence="12" type="ORF">GMA92_02160</name>
</gene>
<dbReference type="InterPro" id="IPR013148">
    <property type="entry name" value="Glyco_hydro_32_N"/>
</dbReference>